<dbReference type="GO" id="GO:0016020">
    <property type="term" value="C:membrane"/>
    <property type="evidence" value="ECO:0007669"/>
    <property type="project" value="UniProtKB-SubCell"/>
</dbReference>
<organism evidence="10 11">
    <name type="scientific">Actinocatenispora comari</name>
    <dbReference type="NCBI Taxonomy" id="2807577"/>
    <lineage>
        <taxon>Bacteria</taxon>
        <taxon>Bacillati</taxon>
        <taxon>Actinomycetota</taxon>
        <taxon>Actinomycetes</taxon>
        <taxon>Micromonosporales</taxon>
        <taxon>Micromonosporaceae</taxon>
        <taxon>Actinocatenispora</taxon>
    </lineage>
</organism>
<proteinExistence type="predicted"/>
<evidence type="ECO:0000313" key="11">
    <source>
        <dbReference type="Proteomes" id="UP000614996"/>
    </source>
</evidence>
<feature type="transmembrane region" description="Helical" evidence="7">
    <location>
        <begin position="102"/>
        <end position="129"/>
    </location>
</feature>
<reference evidence="11" key="1">
    <citation type="journal article" date="2021" name="Int. J. Syst. Evol. Microbiol.">
        <title>Actinocatenispora comari sp. nov., an endophytic actinomycete isolated from aerial parts of Comarum salesowianum.</title>
        <authorList>
            <person name="Oyunbileg N."/>
            <person name="Iizaka Y."/>
            <person name="Hamada M."/>
            <person name="Davaapurev B.O."/>
            <person name="Fukumoto A."/>
            <person name="Tsetseg B."/>
            <person name="Kato F."/>
            <person name="Tamura T."/>
            <person name="Batkhuu J."/>
            <person name="Anzai Y."/>
        </authorList>
    </citation>
    <scope>NUCLEOTIDE SEQUENCE [LARGE SCALE GENOMIC DNA]</scope>
    <source>
        <strain evidence="11">NUM-2625</strain>
    </source>
</reference>
<dbReference type="Proteomes" id="UP000614996">
    <property type="component" value="Unassembled WGS sequence"/>
</dbReference>
<evidence type="ECO:0000256" key="3">
    <source>
        <dbReference type="ARBA" id="ARBA00022989"/>
    </source>
</evidence>
<dbReference type="GO" id="GO:0008137">
    <property type="term" value="F:NADH dehydrogenase (ubiquinone) activity"/>
    <property type="evidence" value="ECO:0007669"/>
    <property type="project" value="InterPro"/>
</dbReference>
<feature type="transmembrane region" description="Helical" evidence="7">
    <location>
        <begin position="388"/>
        <end position="411"/>
    </location>
</feature>
<protein>
    <recommendedName>
        <fullName evidence="12">NADH-quinone oxidoreductase subunit L</fullName>
    </recommendedName>
</protein>
<keyword evidence="2 5" id="KW-0812">Transmembrane</keyword>
<dbReference type="GO" id="GO:0003954">
    <property type="term" value="F:NADH dehydrogenase activity"/>
    <property type="evidence" value="ECO:0007669"/>
    <property type="project" value="TreeGrafter"/>
</dbReference>
<keyword evidence="11" id="KW-1185">Reference proteome</keyword>
<feature type="transmembrane region" description="Helical" evidence="7">
    <location>
        <begin position="69"/>
        <end position="90"/>
    </location>
</feature>
<comment type="caution">
    <text evidence="10">The sequence shown here is derived from an EMBL/GenBank/DDBJ whole genome shotgun (WGS) entry which is preliminary data.</text>
</comment>
<evidence type="ECO:0000313" key="10">
    <source>
        <dbReference type="EMBL" id="GIL30974.1"/>
    </source>
</evidence>
<feature type="transmembrane region" description="Helical" evidence="7">
    <location>
        <begin position="262"/>
        <end position="280"/>
    </location>
</feature>
<sequence>MIALLLVVLPLAAGVGLLGAGRAVNRIAAPVAVAAAVGSVVLAAIGAATRPAVSVPLFAGSPAGLRIDGLSAVLALTVAAVTLAVLVYAAGELSADPGRWRFFGLLLVFAGAMLVTVTATTLPALLAAWEVMGATSYALIGFWHADLDRVRGGEVAFLTTRTADVGLYLAAGGAVAAGVPGLRLAGLAAAPGGWRDLVAAGVVLAALGKSAQLPFSFWLSRAMASPSPVSALLHSASMVAAGGYLLLRLHPLLAATSWAAPLVAWLGAATALVLGAVAVAQRDLKQLLAASTCAQLGYLVLAAGVSTVAGGAQQFVAHAATKSLLFLCAGAWLTGLGTKQLPGLAGAARRYPLVGVVFTVGAVSLAGVPPLSIWAAKDEIVTGASTPLYAVGLAATLLGAAYAGKAVAAVWRRGPGDRAYREQPAAPVTRSMRAALVPLAAGAAGLATLSLPPVAAAWRRLLGVPGEAGPTAAELVLSGAIAAAAFAGVVALQGVSSRRARSSPAGPPTRRARSFPGGPPTRPAPAAAGGRGQPRGAVTSGARPGGSVAAANRMLVDWLWLERAAVLLVARPVLRLARALATVDDRLVDGGVRAAARSAAVLSTVAGAVVELRVDTAVRSLAAGVRRLGAWARLPQTGQLHQYYAQALVGLAVLIVLLIVFGSR</sequence>
<keyword evidence="4 7" id="KW-0472">Membrane</keyword>
<gene>
    <name evidence="10" type="ORF">NUM_62280</name>
</gene>
<feature type="domain" description="NADH-Ubiquinone oxidoreductase (complex I) chain 5 N-terminal" evidence="9">
    <location>
        <begin position="63"/>
        <end position="103"/>
    </location>
</feature>
<feature type="transmembrane region" description="Helical" evidence="7">
    <location>
        <begin position="197"/>
        <end position="219"/>
    </location>
</feature>
<dbReference type="Pfam" id="PF00361">
    <property type="entry name" value="Proton_antipo_M"/>
    <property type="match status" value="1"/>
</dbReference>
<feature type="transmembrane region" description="Helical" evidence="7">
    <location>
        <begin position="432"/>
        <end position="455"/>
    </location>
</feature>
<evidence type="ECO:0000259" key="8">
    <source>
        <dbReference type="Pfam" id="PF00361"/>
    </source>
</evidence>
<dbReference type="GO" id="GO:0015990">
    <property type="term" value="P:electron transport coupled proton transport"/>
    <property type="evidence" value="ECO:0007669"/>
    <property type="project" value="TreeGrafter"/>
</dbReference>
<feature type="transmembrane region" description="Helical" evidence="7">
    <location>
        <begin position="353"/>
        <end position="376"/>
    </location>
</feature>
<feature type="transmembrane region" description="Helical" evidence="7">
    <location>
        <begin position="643"/>
        <end position="662"/>
    </location>
</feature>
<feature type="transmembrane region" description="Helical" evidence="7">
    <location>
        <begin position="165"/>
        <end position="185"/>
    </location>
</feature>
<evidence type="ECO:0008006" key="12">
    <source>
        <dbReference type="Google" id="ProtNLM"/>
    </source>
</evidence>
<dbReference type="AlphaFoldDB" id="A0A8J4AGT2"/>
<dbReference type="GO" id="GO:0012505">
    <property type="term" value="C:endomembrane system"/>
    <property type="evidence" value="ECO:0007669"/>
    <property type="project" value="UniProtKB-SubCell"/>
</dbReference>
<evidence type="ECO:0000259" key="9">
    <source>
        <dbReference type="Pfam" id="PF00662"/>
    </source>
</evidence>
<dbReference type="InterPro" id="IPR001516">
    <property type="entry name" value="Proton_antipo_N"/>
</dbReference>
<evidence type="ECO:0000256" key="6">
    <source>
        <dbReference type="SAM" id="MobiDB-lite"/>
    </source>
</evidence>
<feature type="domain" description="NADH:quinone oxidoreductase/Mrp antiporter transmembrane" evidence="8">
    <location>
        <begin position="122"/>
        <end position="385"/>
    </location>
</feature>
<dbReference type="Pfam" id="PF00662">
    <property type="entry name" value="Proton_antipo_N"/>
    <property type="match status" value="1"/>
</dbReference>
<dbReference type="PANTHER" id="PTHR42829">
    <property type="entry name" value="NADH-UBIQUINONE OXIDOREDUCTASE CHAIN 5"/>
    <property type="match status" value="1"/>
</dbReference>
<dbReference type="EMBL" id="BOPO01000128">
    <property type="protein sequence ID" value="GIL30974.1"/>
    <property type="molecule type" value="Genomic_DNA"/>
</dbReference>
<dbReference type="GO" id="GO:0042773">
    <property type="term" value="P:ATP synthesis coupled electron transport"/>
    <property type="evidence" value="ECO:0007669"/>
    <property type="project" value="InterPro"/>
</dbReference>
<name>A0A8J4AGT2_9ACTN</name>
<dbReference type="Gene3D" id="1.20.5.2700">
    <property type="match status" value="1"/>
</dbReference>
<keyword evidence="3 7" id="KW-1133">Transmembrane helix</keyword>
<feature type="transmembrane region" description="Helical" evidence="7">
    <location>
        <begin position="29"/>
        <end position="48"/>
    </location>
</feature>
<evidence type="ECO:0000256" key="1">
    <source>
        <dbReference type="ARBA" id="ARBA00004127"/>
    </source>
</evidence>
<feature type="transmembrane region" description="Helical" evidence="7">
    <location>
        <begin position="287"/>
        <end position="309"/>
    </location>
</feature>
<dbReference type="PRINTS" id="PR01434">
    <property type="entry name" value="NADHDHGNASE5"/>
</dbReference>
<dbReference type="PANTHER" id="PTHR42829:SF2">
    <property type="entry name" value="NADH-UBIQUINONE OXIDOREDUCTASE CHAIN 5"/>
    <property type="match status" value="1"/>
</dbReference>
<feature type="transmembrane region" description="Helical" evidence="7">
    <location>
        <begin position="475"/>
        <end position="495"/>
    </location>
</feature>
<comment type="subcellular location">
    <subcellularLocation>
        <location evidence="1">Endomembrane system</location>
        <topology evidence="1">Multi-pass membrane protein</topology>
    </subcellularLocation>
    <subcellularLocation>
        <location evidence="5">Membrane</location>
        <topology evidence="5">Multi-pass membrane protein</topology>
    </subcellularLocation>
</comment>
<accession>A0A8J4AGT2</accession>
<feature type="region of interest" description="Disordered" evidence="6">
    <location>
        <begin position="497"/>
        <end position="546"/>
    </location>
</feature>
<evidence type="ECO:0000256" key="5">
    <source>
        <dbReference type="RuleBase" id="RU000320"/>
    </source>
</evidence>
<evidence type="ECO:0000256" key="7">
    <source>
        <dbReference type="SAM" id="Phobius"/>
    </source>
</evidence>
<evidence type="ECO:0000256" key="2">
    <source>
        <dbReference type="ARBA" id="ARBA00022692"/>
    </source>
</evidence>
<evidence type="ECO:0000256" key="4">
    <source>
        <dbReference type="ARBA" id="ARBA00023136"/>
    </source>
</evidence>
<dbReference type="InterPro" id="IPR001750">
    <property type="entry name" value="ND/Mrp_TM"/>
</dbReference>
<feature type="transmembrane region" description="Helical" evidence="7">
    <location>
        <begin position="231"/>
        <end position="250"/>
    </location>
</feature>
<dbReference type="InterPro" id="IPR003945">
    <property type="entry name" value="NU5C-like"/>
</dbReference>